<reference evidence="1 2" key="1">
    <citation type="submission" date="2020-09" db="EMBL/GenBank/DDBJ databases">
        <title>Investigation of environmental microbes.</title>
        <authorList>
            <person name="Ou Y."/>
            <person name="Kang Q."/>
        </authorList>
    </citation>
    <scope>NUCLEOTIDE SEQUENCE [LARGE SCALE GENOMIC DNA]</scope>
    <source>
        <strain evidence="1 2">KJZ-14</strain>
    </source>
</reference>
<dbReference type="EMBL" id="CP061539">
    <property type="protein sequence ID" value="QNV38752.1"/>
    <property type="molecule type" value="Genomic_DNA"/>
</dbReference>
<dbReference type="AlphaFoldDB" id="A0A7H2BGF6"/>
<dbReference type="GeneID" id="96623742"/>
<protein>
    <submittedName>
        <fullName evidence="1">Uncharacterized protein</fullName>
    </submittedName>
</protein>
<name>A0A7H2BGF6_9MICC</name>
<organism evidence="1 2">
    <name type="scientific">Rothia terrae</name>
    <dbReference type="NCBI Taxonomy" id="396015"/>
    <lineage>
        <taxon>Bacteria</taxon>
        <taxon>Bacillati</taxon>
        <taxon>Actinomycetota</taxon>
        <taxon>Actinomycetes</taxon>
        <taxon>Micrococcales</taxon>
        <taxon>Micrococcaceae</taxon>
        <taxon>Rothia</taxon>
    </lineage>
</organism>
<dbReference type="KEGG" id="rter:IDM49_05795"/>
<evidence type="ECO:0000313" key="1">
    <source>
        <dbReference type="EMBL" id="QNV38752.1"/>
    </source>
</evidence>
<evidence type="ECO:0000313" key="2">
    <source>
        <dbReference type="Proteomes" id="UP000516404"/>
    </source>
</evidence>
<dbReference type="RefSeq" id="WP_190725348.1">
    <property type="nucleotide sequence ID" value="NZ_CP061539.1"/>
</dbReference>
<keyword evidence="2" id="KW-1185">Reference proteome</keyword>
<proteinExistence type="predicted"/>
<sequence>MFKKKNDEICGASNRKLLFKQSSREHLQIVESFLHYLIDSQDQMIHSDPATSGLKKMQLKASNRALNAVHDEVIRELTIRSSQHPSTRHLEPVAA</sequence>
<gene>
    <name evidence="1" type="ORF">IDM49_05795</name>
</gene>
<dbReference type="Proteomes" id="UP000516404">
    <property type="component" value="Chromosome"/>
</dbReference>
<accession>A0A7H2BGF6</accession>